<dbReference type="Gene3D" id="3.10.20.310">
    <property type="entry name" value="membrane protein fhac"/>
    <property type="match status" value="1"/>
</dbReference>
<feature type="transmembrane region" description="Helical" evidence="8">
    <location>
        <begin position="21"/>
        <end position="41"/>
    </location>
</feature>
<comment type="caution">
    <text evidence="10">The sequence shown here is derived from an EMBL/GenBank/DDBJ whole genome shotgun (WGS) entry which is preliminary data.</text>
</comment>
<dbReference type="Pfam" id="PF08478">
    <property type="entry name" value="POTRA_1"/>
    <property type="match status" value="1"/>
</dbReference>
<keyword evidence="6 8" id="KW-0472">Membrane</keyword>
<evidence type="ECO:0000313" key="10">
    <source>
        <dbReference type="EMBL" id="RKD24103.1"/>
    </source>
</evidence>
<dbReference type="PROSITE" id="PS51779">
    <property type="entry name" value="POTRA"/>
    <property type="match status" value="1"/>
</dbReference>
<accession>A0A419SJB2</accession>
<dbReference type="HAMAP" id="MF_00912">
    <property type="entry name" value="DivIB"/>
    <property type="match status" value="1"/>
</dbReference>
<evidence type="ECO:0000256" key="4">
    <source>
        <dbReference type="ARBA" id="ARBA00022692"/>
    </source>
</evidence>
<dbReference type="GO" id="GO:0032153">
    <property type="term" value="C:cell division site"/>
    <property type="evidence" value="ECO:0007669"/>
    <property type="project" value="UniProtKB-UniRule"/>
</dbReference>
<sequence length="256" mass="29503">MQDMERMPTLKKEHKKKKKTNRILLIFGWIFFLSLSAIVFFQSPLSKVDEVTVDGANLLNQSEIIQLSQIQPGQSFFTVKASAIKRAIKALPEVKEVNVSRSFPGKVIIAISEFEYVAFQWGEQNELIPVLENGTRLENRVWNDRVIDRPILRSWPDTSQFKHLGEELKKLEPSIRNEISEMEPDQVEKDPQRVILYMKDGFEVHTSLRHFAKNMAWYPPFIANLKQEGSPQGIIKMLDGKWFVPYPDSGVEEGAT</sequence>
<proteinExistence type="inferred from homology"/>
<dbReference type="AlphaFoldDB" id="A0A419SJB2"/>
<evidence type="ECO:0000256" key="7">
    <source>
        <dbReference type="ARBA" id="ARBA00023306"/>
    </source>
</evidence>
<protein>
    <recommendedName>
        <fullName evidence="8">Cell division protein DivIB</fullName>
    </recommendedName>
</protein>
<gene>
    <name evidence="8" type="primary">divIB</name>
    <name evidence="10" type="ORF">BEP19_06755</name>
</gene>
<dbReference type="RefSeq" id="WP_120189362.1">
    <property type="nucleotide sequence ID" value="NZ_MCHY01000008.1"/>
</dbReference>
<feature type="domain" description="POTRA" evidence="9">
    <location>
        <begin position="46"/>
        <end position="116"/>
    </location>
</feature>
<keyword evidence="5 8" id="KW-1133">Transmembrane helix</keyword>
<reference evidence="10 11" key="1">
    <citation type="submission" date="2016-08" db="EMBL/GenBank/DDBJ databases">
        <title>Novel Firmicute Genomes.</title>
        <authorList>
            <person name="Poppleton D.I."/>
            <person name="Gribaldo S."/>
        </authorList>
    </citation>
    <scope>NUCLEOTIDE SEQUENCE [LARGE SCALE GENOMIC DNA]</scope>
    <source>
        <strain evidence="10 11">RAOx-1</strain>
    </source>
</reference>
<comment type="subcellular location">
    <subcellularLocation>
        <location evidence="8">Cell membrane</location>
        <topology evidence="8">Single-pass type II membrane protein</topology>
    </subcellularLocation>
    <subcellularLocation>
        <location evidence="1">Membrane</location>
    </subcellularLocation>
    <text evidence="8">Localizes to the division septum.</text>
</comment>
<evidence type="ECO:0000256" key="1">
    <source>
        <dbReference type="ARBA" id="ARBA00004370"/>
    </source>
</evidence>
<evidence type="ECO:0000313" key="11">
    <source>
        <dbReference type="Proteomes" id="UP000284219"/>
    </source>
</evidence>
<dbReference type="InterPro" id="IPR034746">
    <property type="entry name" value="POTRA"/>
</dbReference>
<keyword evidence="3 8" id="KW-0132">Cell division</keyword>
<dbReference type="Proteomes" id="UP000284219">
    <property type="component" value="Unassembled WGS sequence"/>
</dbReference>
<dbReference type="Gene3D" id="3.40.50.10960">
    <property type="match status" value="1"/>
</dbReference>
<dbReference type="InterPro" id="IPR050487">
    <property type="entry name" value="FtsQ_DivIB"/>
</dbReference>
<evidence type="ECO:0000256" key="2">
    <source>
        <dbReference type="ARBA" id="ARBA00022475"/>
    </source>
</evidence>
<comment type="similarity">
    <text evidence="8">Belongs to the FtsQ/DivIB family. DivIB subfamily.</text>
</comment>
<dbReference type="Pfam" id="PF03799">
    <property type="entry name" value="FtsQ_DivIB_C"/>
    <property type="match status" value="1"/>
</dbReference>
<dbReference type="GO" id="GO:0043093">
    <property type="term" value="P:FtsZ-dependent cytokinesis"/>
    <property type="evidence" value="ECO:0007669"/>
    <property type="project" value="UniProtKB-UniRule"/>
</dbReference>
<evidence type="ECO:0000256" key="6">
    <source>
        <dbReference type="ARBA" id="ARBA00023136"/>
    </source>
</evidence>
<keyword evidence="11" id="KW-1185">Reference proteome</keyword>
<keyword evidence="4 8" id="KW-0812">Transmembrane</keyword>
<dbReference type="InterPro" id="IPR005548">
    <property type="entry name" value="Cell_div_FtsQ/DivIB_C"/>
</dbReference>
<keyword evidence="2 8" id="KW-1003">Cell membrane</keyword>
<comment type="function">
    <text evidence="8">Cell division protein that may be involved in stabilizing or promoting the assembly of the division complex.</text>
</comment>
<evidence type="ECO:0000256" key="8">
    <source>
        <dbReference type="HAMAP-Rule" id="MF_00912"/>
    </source>
</evidence>
<keyword evidence="7 8" id="KW-0131">Cell cycle</keyword>
<dbReference type="GO" id="GO:0005886">
    <property type="term" value="C:plasma membrane"/>
    <property type="evidence" value="ECO:0007669"/>
    <property type="project" value="UniProtKB-SubCell"/>
</dbReference>
<organism evidence="10 11">
    <name type="scientific">Ammoniphilus oxalaticus</name>
    <dbReference type="NCBI Taxonomy" id="66863"/>
    <lineage>
        <taxon>Bacteria</taxon>
        <taxon>Bacillati</taxon>
        <taxon>Bacillota</taxon>
        <taxon>Bacilli</taxon>
        <taxon>Bacillales</taxon>
        <taxon>Paenibacillaceae</taxon>
        <taxon>Aneurinibacillus group</taxon>
        <taxon>Ammoniphilus</taxon>
    </lineage>
</organism>
<dbReference type="InterPro" id="IPR026580">
    <property type="entry name" value="DivIB"/>
</dbReference>
<evidence type="ECO:0000256" key="3">
    <source>
        <dbReference type="ARBA" id="ARBA00022618"/>
    </source>
</evidence>
<evidence type="ECO:0000259" key="9">
    <source>
        <dbReference type="PROSITE" id="PS51779"/>
    </source>
</evidence>
<dbReference type="EMBL" id="MCHY01000008">
    <property type="protein sequence ID" value="RKD24103.1"/>
    <property type="molecule type" value="Genomic_DNA"/>
</dbReference>
<dbReference type="PANTHER" id="PTHR37820">
    <property type="entry name" value="CELL DIVISION PROTEIN DIVIB"/>
    <property type="match status" value="1"/>
</dbReference>
<evidence type="ECO:0000256" key="5">
    <source>
        <dbReference type="ARBA" id="ARBA00022989"/>
    </source>
</evidence>
<dbReference type="InterPro" id="IPR013685">
    <property type="entry name" value="POTRA_FtsQ_type"/>
</dbReference>
<dbReference type="OrthoDB" id="1819027at2"/>
<dbReference type="PANTHER" id="PTHR37820:SF1">
    <property type="entry name" value="CELL DIVISION PROTEIN FTSQ"/>
    <property type="match status" value="1"/>
</dbReference>
<name>A0A419SJB2_9BACL</name>